<proteinExistence type="predicted"/>
<dbReference type="AlphaFoldDB" id="L1MDS1"/>
<evidence type="ECO:0000256" key="1">
    <source>
        <dbReference type="SAM" id="MobiDB-lite"/>
    </source>
</evidence>
<dbReference type="STRING" id="1035195.HMPREF9997_01956"/>
<sequence length="42" mass="4147">MLQILPLIDAPTPAVGSTRTGGYADSTLSANKGHHGGSAAVL</sequence>
<feature type="region of interest" description="Disordered" evidence="1">
    <location>
        <begin position="1"/>
        <end position="42"/>
    </location>
</feature>
<keyword evidence="3" id="KW-1185">Reference proteome</keyword>
<comment type="caution">
    <text evidence="2">The sequence shown here is derived from an EMBL/GenBank/DDBJ whole genome shotgun (WGS) entry which is preliminary data.</text>
</comment>
<dbReference type="HOGENOM" id="CLU_3250116_0_0_11"/>
<dbReference type="Proteomes" id="UP000010445">
    <property type="component" value="Unassembled WGS sequence"/>
</dbReference>
<name>L1MDS1_9CORY</name>
<protein>
    <submittedName>
        <fullName evidence="2">Uncharacterized protein</fullName>
    </submittedName>
</protein>
<gene>
    <name evidence="2" type="ORF">HMPREF9997_01956</name>
</gene>
<reference evidence="2 3" key="1">
    <citation type="submission" date="2012-05" db="EMBL/GenBank/DDBJ databases">
        <authorList>
            <person name="Weinstock G."/>
            <person name="Sodergren E."/>
            <person name="Lobos E.A."/>
            <person name="Fulton L."/>
            <person name="Fulton R."/>
            <person name="Courtney L."/>
            <person name="Fronick C."/>
            <person name="O'Laughlin M."/>
            <person name="Godfrey J."/>
            <person name="Wilson R.M."/>
            <person name="Miner T."/>
            <person name="Farmer C."/>
            <person name="Delehaunty K."/>
            <person name="Cordes M."/>
            <person name="Minx P."/>
            <person name="Tomlinson C."/>
            <person name="Chen J."/>
            <person name="Wollam A."/>
            <person name="Pepin K.H."/>
            <person name="Bhonagiri V."/>
            <person name="Zhang X."/>
            <person name="Suruliraj S."/>
            <person name="Warren W."/>
            <person name="Mitreva M."/>
            <person name="Mardis E.R."/>
            <person name="Wilson R.K."/>
        </authorList>
    </citation>
    <scope>NUCLEOTIDE SEQUENCE [LARGE SCALE GENOMIC DNA]</scope>
    <source>
        <strain evidence="2 3">F0235</strain>
    </source>
</reference>
<accession>L1MDS1</accession>
<dbReference type="PATRIC" id="fig|1035195.3.peg.1763"/>
<evidence type="ECO:0000313" key="3">
    <source>
        <dbReference type="Proteomes" id="UP000010445"/>
    </source>
</evidence>
<evidence type="ECO:0000313" key="2">
    <source>
        <dbReference type="EMBL" id="EKX89190.1"/>
    </source>
</evidence>
<feature type="compositionally biased region" description="Polar residues" evidence="1">
    <location>
        <begin position="15"/>
        <end position="30"/>
    </location>
</feature>
<organism evidence="2 3">
    <name type="scientific">Corynebacterium durum F0235</name>
    <dbReference type="NCBI Taxonomy" id="1035195"/>
    <lineage>
        <taxon>Bacteria</taxon>
        <taxon>Bacillati</taxon>
        <taxon>Actinomycetota</taxon>
        <taxon>Actinomycetes</taxon>
        <taxon>Mycobacteriales</taxon>
        <taxon>Corynebacteriaceae</taxon>
        <taxon>Corynebacterium</taxon>
    </lineage>
</organism>
<dbReference type="EMBL" id="AMEM01000025">
    <property type="protein sequence ID" value="EKX89190.1"/>
    <property type="molecule type" value="Genomic_DNA"/>
</dbReference>